<dbReference type="Proteomes" id="UP000005018">
    <property type="component" value="Chromosome 2"/>
</dbReference>
<dbReference type="EMBL" id="HE681720">
    <property type="protein sequence ID" value="CCG21772.1"/>
    <property type="molecule type" value="Genomic_DNA"/>
</dbReference>
<organism evidence="1 2">
    <name type="scientific">Candida orthopsilosis (strain 90-125)</name>
    <name type="common">Yeast</name>
    <dbReference type="NCBI Taxonomy" id="1136231"/>
    <lineage>
        <taxon>Eukaryota</taxon>
        <taxon>Fungi</taxon>
        <taxon>Dikarya</taxon>
        <taxon>Ascomycota</taxon>
        <taxon>Saccharomycotina</taxon>
        <taxon>Pichiomycetes</taxon>
        <taxon>Debaryomycetaceae</taxon>
        <taxon>Candida/Lodderomyces clade</taxon>
        <taxon>Candida</taxon>
    </lineage>
</organism>
<name>H8WZA4_CANO9</name>
<proteinExistence type="predicted"/>
<dbReference type="HOGENOM" id="CLU_1562683_0_0_1"/>
<evidence type="ECO:0000313" key="2">
    <source>
        <dbReference type="Proteomes" id="UP000005018"/>
    </source>
</evidence>
<gene>
    <name evidence="1" type="ORF">CORT_0B00510</name>
</gene>
<dbReference type="GeneID" id="14538247"/>
<accession>H8WZA4</accession>
<dbReference type="RefSeq" id="XP_003867210.1">
    <property type="nucleotide sequence ID" value="XM_003867162.1"/>
</dbReference>
<evidence type="ECO:0000313" key="1">
    <source>
        <dbReference type="EMBL" id="CCG21772.1"/>
    </source>
</evidence>
<keyword evidence="2" id="KW-1185">Reference proteome</keyword>
<dbReference type="KEGG" id="cot:CORT_0B00510"/>
<dbReference type="OrthoDB" id="7451790at2759"/>
<protein>
    <submittedName>
        <fullName evidence="1">Uncharacterized protein</fullName>
    </submittedName>
</protein>
<sequence length="171" mass="19739">MHHEDSWSHSGSSIWLSLYPRQIIHAIVIHIGIGNLVPLLSNDSTTFLSSIHNLREVIADGDSPLDSGCVKELYFYTPEDFQVVDAFCTREGIKVESRIHYEIHNESDFLAYHELISNLEPMKGNILRLDVKVKGDLVEDFRYNMDLTQPYNVMSRFSERLPAVSINFHYR</sequence>
<dbReference type="AlphaFoldDB" id="H8WZA4"/>
<reference evidence="1 2" key="1">
    <citation type="journal article" date="2012" name="PLoS ONE">
        <title>Sequence and analysis of the genome of the pathogenic yeast Candida orthopsilosis.</title>
        <authorList>
            <person name="Riccombeni A."/>
            <person name="Vidanes G."/>
            <person name="Proux-Wera E."/>
            <person name="Wolfe K.H."/>
            <person name="Butler G."/>
        </authorList>
    </citation>
    <scope>NUCLEOTIDE SEQUENCE [LARGE SCALE GENOMIC DNA]</scope>
    <source>
        <strain evidence="1 2">Co 90-125</strain>
    </source>
</reference>